<keyword evidence="1" id="KW-0732">Signal</keyword>
<protein>
    <submittedName>
        <fullName evidence="2">Uncharacterized protein</fullName>
    </submittedName>
</protein>
<sequence length="130" mass="13601">MTWHSKLLVLAHHLGIVHVFLISTVSPVAEVLAAPIKPESSLLLCLPSMSCFLKFPCHGDEEEIDGAQVNVVPSSSSSSSGAGACEHKVDKNVPSSAIPAGMNWAPKTVSFVPSASSSGRDSWSSIVCSQ</sequence>
<dbReference type="AlphaFoldDB" id="A0AA38P9W6"/>
<feature type="signal peptide" evidence="1">
    <location>
        <begin position="1"/>
        <end position="19"/>
    </location>
</feature>
<gene>
    <name evidence="2" type="ORF">F5878DRAFT_641527</name>
</gene>
<evidence type="ECO:0000256" key="1">
    <source>
        <dbReference type="SAM" id="SignalP"/>
    </source>
</evidence>
<accession>A0AA38P9W6</accession>
<comment type="caution">
    <text evidence="2">The sequence shown here is derived from an EMBL/GenBank/DDBJ whole genome shotgun (WGS) entry which is preliminary data.</text>
</comment>
<evidence type="ECO:0000313" key="2">
    <source>
        <dbReference type="EMBL" id="KAJ3839014.1"/>
    </source>
</evidence>
<evidence type="ECO:0000313" key="3">
    <source>
        <dbReference type="Proteomes" id="UP001163846"/>
    </source>
</evidence>
<name>A0AA38P9W6_9AGAR</name>
<organism evidence="2 3">
    <name type="scientific">Lentinula raphanica</name>
    <dbReference type="NCBI Taxonomy" id="153919"/>
    <lineage>
        <taxon>Eukaryota</taxon>
        <taxon>Fungi</taxon>
        <taxon>Dikarya</taxon>
        <taxon>Basidiomycota</taxon>
        <taxon>Agaricomycotina</taxon>
        <taxon>Agaricomycetes</taxon>
        <taxon>Agaricomycetidae</taxon>
        <taxon>Agaricales</taxon>
        <taxon>Marasmiineae</taxon>
        <taxon>Omphalotaceae</taxon>
        <taxon>Lentinula</taxon>
    </lineage>
</organism>
<feature type="chain" id="PRO_5041424506" evidence="1">
    <location>
        <begin position="20"/>
        <end position="130"/>
    </location>
</feature>
<dbReference type="EMBL" id="MU806152">
    <property type="protein sequence ID" value="KAJ3839014.1"/>
    <property type="molecule type" value="Genomic_DNA"/>
</dbReference>
<proteinExistence type="predicted"/>
<reference evidence="2" key="1">
    <citation type="submission" date="2022-08" db="EMBL/GenBank/DDBJ databases">
        <authorList>
            <consortium name="DOE Joint Genome Institute"/>
            <person name="Min B."/>
            <person name="Riley R."/>
            <person name="Sierra-Patev S."/>
            <person name="Naranjo-Ortiz M."/>
            <person name="Looney B."/>
            <person name="Konkel Z."/>
            <person name="Slot J.C."/>
            <person name="Sakamoto Y."/>
            <person name="Steenwyk J.L."/>
            <person name="Rokas A."/>
            <person name="Carro J."/>
            <person name="Camarero S."/>
            <person name="Ferreira P."/>
            <person name="Molpeceres G."/>
            <person name="Ruiz-Duenas F.J."/>
            <person name="Serrano A."/>
            <person name="Henrissat B."/>
            <person name="Drula E."/>
            <person name="Hughes K.W."/>
            <person name="Mata J.L."/>
            <person name="Ishikawa N.K."/>
            <person name="Vargas-Isla R."/>
            <person name="Ushijima S."/>
            <person name="Smith C.A."/>
            <person name="Ahrendt S."/>
            <person name="Andreopoulos W."/>
            <person name="He G."/>
            <person name="Labutti K."/>
            <person name="Lipzen A."/>
            <person name="Ng V."/>
            <person name="Sandor L."/>
            <person name="Barry K."/>
            <person name="Martinez A.T."/>
            <person name="Xiao Y."/>
            <person name="Gibbons J.G."/>
            <person name="Terashima K."/>
            <person name="Hibbett D.S."/>
            <person name="Grigoriev I.V."/>
        </authorList>
    </citation>
    <scope>NUCLEOTIDE SEQUENCE</scope>
    <source>
        <strain evidence="2">TFB9207</strain>
    </source>
</reference>
<dbReference type="Proteomes" id="UP001163846">
    <property type="component" value="Unassembled WGS sequence"/>
</dbReference>
<keyword evidence="3" id="KW-1185">Reference proteome</keyword>